<feature type="transmembrane region" description="Helical" evidence="9">
    <location>
        <begin position="274"/>
        <end position="292"/>
    </location>
</feature>
<evidence type="ECO:0000256" key="3">
    <source>
        <dbReference type="ARBA" id="ARBA00007725"/>
    </source>
</evidence>
<dbReference type="InterPro" id="IPR030923">
    <property type="entry name" value="LptG"/>
</dbReference>
<dbReference type="InterPro" id="IPR005495">
    <property type="entry name" value="LptG/LptF_permease"/>
</dbReference>
<evidence type="ECO:0000256" key="6">
    <source>
        <dbReference type="ARBA" id="ARBA00022989"/>
    </source>
</evidence>
<evidence type="ECO:0000313" key="11">
    <source>
        <dbReference type="Proteomes" id="UP000601768"/>
    </source>
</evidence>
<comment type="similarity">
    <text evidence="3">Belongs to the LptF/LptG family.</text>
</comment>
<dbReference type="GO" id="GO:0043190">
    <property type="term" value="C:ATP-binding cassette (ABC) transporter complex"/>
    <property type="evidence" value="ECO:0007669"/>
    <property type="project" value="InterPro"/>
</dbReference>
<dbReference type="NCBIfam" id="TIGR04408">
    <property type="entry name" value="LptG_lptG"/>
    <property type="match status" value="1"/>
</dbReference>
<feature type="transmembrane region" description="Helical" evidence="9">
    <location>
        <begin position="304"/>
        <end position="324"/>
    </location>
</feature>
<comment type="subunit">
    <text evidence="8">Component of the lipopolysaccharide transport and assembly complex. The LptBFG transporter is composed of two ATP-binding proteins (LptB) and two transmembrane proteins (LptF and LptG).</text>
</comment>
<keyword evidence="6 9" id="KW-1133">Transmembrane helix</keyword>
<reference evidence="10" key="1">
    <citation type="journal article" date="2018" name="Int. J. Syst. Evol. Microbiol.">
        <title>Neptunicella marina gen. nov., sp. nov., isolated from surface seawater.</title>
        <authorList>
            <person name="Liu X."/>
            <person name="Lai Q."/>
            <person name="Du Y."/>
            <person name="Zhang X."/>
            <person name="Liu Z."/>
            <person name="Sun F."/>
            <person name="Shao Z."/>
        </authorList>
    </citation>
    <scope>NUCLEOTIDE SEQUENCE</scope>
    <source>
        <strain evidence="10">S27-2</strain>
    </source>
</reference>
<keyword evidence="7 9" id="KW-0472">Membrane</keyword>
<reference evidence="10" key="2">
    <citation type="submission" date="2020-08" db="EMBL/GenBank/DDBJ databases">
        <authorList>
            <person name="Lai Q."/>
        </authorList>
    </citation>
    <scope>NUCLEOTIDE SEQUENCE</scope>
    <source>
        <strain evidence="10">S27-2</strain>
    </source>
</reference>
<evidence type="ECO:0000256" key="4">
    <source>
        <dbReference type="ARBA" id="ARBA00022475"/>
    </source>
</evidence>
<evidence type="ECO:0000256" key="8">
    <source>
        <dbReference type="ARBA" id="ARBA00026081"/>
    </source>
</evidence>
<feature type="transmembrane region" description="Helical" evidence="9">
    <location>
        <begin position="12"/>
        <end position="31"/>
    </location>
</feature>
<evidence type="ECO:0000256" key="7">
    <source>
        <dbReference type="ARBA" id="ARBA00023136"/>
    </source>
</evidence>
<keyword evidence="11" id="KW-1185">Reference proteome</keyword>
<name>A0A8J6ITB5_9ALTE</name>
<dbReference type="PANTHER" id="PTHR33529">
    <property type="entry name" value="SLR0882 PROTEIN-RELATED"/>
    <property type="match status" value="1"/>
</dbReference>
<dbReference type="Pfam" id="PF03739">
    <property type="entry name" value="LptF_LptG"/>
    <property type="match status" value="1"/>
</dbReference>
<evidence type="ECO:0000256" key="5">
    <source>
        <dbReference type="ARBA" id="ARBA00022692"/>
    </source>
</evidence>
<organism evidence="10 11">
    <name type="scientific">Neptunicella marina</name>
    <dbReference type="NCBI Taxonomy" id="2125989"/>
    <lineage>
        <taxon>Bacteria</taxon>
        <taxon>Pseudomonadati</taxon>
        <taxon>Pseudomonadota</taxon>
        <taxon>Gammaproteobacteria</taxon>
        <taxon>Alteromonadales</taxon>
        <taxon>Alteromonadaceae</taxon>
        <taxon>Neptunicella</taxon>
    </lineage>
</organism>
<evidence type="ECO:0000256" key="9">
    <source>
        <dbReference type="SAM" id="Phobius"/>
    </source>
</evidence>
<comment type="function">
    <text evidence="1">Part of the ABC transporter complex LptBFG involved in the translocation of lipopolysaccharide (LPS) from the inner membrane to the outer membrane.</text>
</comment>
<dbReference type="GO" id="GO:0055085">
    <property type="term" value="P:transmembrane transport"/>
    <property type="evidence" value="ECO:0007669"/>
    <property type="project" value="InterPro"/>
</dbReference>
<proteinExistence type="inferred from homology"/>
<evidence type="ECO:0000256" key="1">
    <source>
        <dbReference type="ARBA" id="ARBA00002265"/>
    </source>
</evidence>
<evidence type="ECO:0000256" key="2">
    <source>
        <dbReference type="ARBA" id="ARBA00004651"/>
    </source>
</evidence>
<accession>A0A8J6ITB5</accession>
<comment type="caution">
    <text evidence="10">The sequence shown here is derived from an EMBL/GenBank/DDBJ whole genome shotgun (WGS) entry which is preliminary data.</text>
</comment>
<dbReference type="AlphaFoldDB" id="A0A8J6ITB5"/>
<dbReference type="PANTHER" id="PTHR33529:SF2">
    <property type="entry name" value="LIPOPOLYSACCHARIDE EXPORT SYSTEM PERMEASE PROTEIN LPTG"/>
    <property type="match status" value="1"/>
</dbReference>
<sequence>MIRILDVYLARVLLSTTFISLFILVGLSSLLKFVDQLKQIGRGSYDMMAAGIYVLLSMPREIEQFFPMATLLGGLIGLGLLASNSELVVMQAAGLSRGNIIASAMKTALLMVVFVMALGEWVAPVTETKAKEIRTQAISGGSLFSGDQLTWAKDGDNFVSIGEVISKDALTDVNIYQFDQELNLIKITAANKASYAGNSWRLTGVSYTDFSDKKIVTTKVAQARWQSSLTPDKLGVVTIKPEALSIRGLQDYVNYLRANSQDANRYELALWRKILQPLSVAVMLLMALSFIFGPLRSVTMGARIIMGVLTGFGFFIANEIFGPLSMVYQLPPIVGAALPSLVFAVFALYQIRR</sequence>
<feature type="transmembrane region" description="Helical" evidence="9">
    <location>
        <begin position="330"/>
        <end position="349"/>
    </location>
</feature>
<keyword evidence="4" id="KW-1003">Cell membrane</keyword>
<feature type="transmembrane region" description="Helical" evidence="9">
    <location>
        <begin position="104"/>
        <end position="123"/>
    </location>
</feature>
<dbReference type="GO" id="GO:0015920">
    <property type="term" value="P:lipopolysaccharide transport"/>
    <property type="evidence" value="ECO:0007669"/>
    <property type="project" value="TreeGrafter"/>
</dbReference>
<evidence type="ECO:0000313" key="10">
    <source>
        <dbReference type="EMBL" id="MBC3765497.1"/>
    </source>
</evidence>
<dbReference type="RefSeq" id="WP_186505972.1">
    <property type="nucleotide sequence ID" value="NZ_JACNEP010000004.1"/>
</dbReference>
<feature type="transmembrane region" description="Helical" evidence="9">
    <location>
        <begin position="65"/>
        <end position="83"/>
    </location>
</feature>
<gene>
    <name evidence="10" type="primary">lptG</name>
    <name evidence="10" type="ORF">H8B19_06385</name>
</gene>
<dbReference type="EMBL" id="JACNEP010000004">
    <property type="protein sequence ID" value="MBC3765497.1"/>
    <property type="molecule type" value="Genomic_DNA"/>
</dbReference>
<protein>
    <submittedName>
        <fullName evidence="10">LPS export ABC transporter permease LptG</fullName>
    </submittedName>
</protein>
<dbReference type="Proteomes" id="UP000601768">
    <property type="component" value="Unassembled WGS sequence"/>
</dbReference>
<comment type="subcellular location">
    <subcellularLocation>
        <location evidence="2">Cell membrane</location>
        <topology evidence="2">Multi-pass membrane protein</topology>
    </subcellularLocation>
</comment>
<keyword evidence="5 9" id="KW-0812">Transmembrane</keyword>